<keyword evidence="3 9" id="KW-0547">Nucleotide-binding</keyword>
<dbReference type="InterPro" id="IPR020588">
    <property type="entry name" value="RecA_ATP-bd"/>
</dbReference>
<dbReference type="InterPro" id="IPR012675">
    <property type="entry name" value="Beta-grasp_dom_sf"/>
</dbReference>
<dbReference type="GO" id="GO:0000150">
    <property type="term" value="F:DNA strand exchange activity"/>
    <property type="evidence" value="ECO:0007669"/>
    <property type="project" value="InterPro"/>
</dbReference>
<evidence type="ECO:0000256" key="3">
    <source>
        <dbReference type="ARBA" id="ARBA00022741"/>
    </source>
</evidence>
<comment type="subcellular location">
    <subcellularLocation>
        <location evidence="1">Nucleus</location>
    </subcellularLocation>
</comment>
<dbReference type="NCBIfam" id="TIGR02238">
    <property type="entry name" value="recomb_DMC1"/>
    <property type="match status" value="1"/>
</dbReference>
<evidence type="ECO:0000313" key="13">
    <source>
        <dbReference type="EMBL" id="CAL4793234.1"/>
    </source>
</evidence>
<evidence type="ECO:0000256" key="9">
    <source>
        <dbReference type="RuleBase" id="RU003422"/>
    </source>
</evidence>
<sequence>MAAVTVESSQKRKASAMGTMAVVEADDGEEVVPYSLIDKLQESGINAADLKKLKDAGFNTSQSVAFAMRKELLSIKGLSDQKVDKIIEAARKSSEIGFVTCTQLVSKMKSRFQIATGAGKLDQMLGGGVESCSITEIFGEFRCGKTQLCHSLSVVAQLPSSMGGANGKVVYIDTEGTFRPERIRQIAEAKGVSPSDAMDNIVYARCYTSDHLEQLLVEAAGLMVNDEDRFALLVVDSIMGGFRVDYSGRGELADRQQKLARVMNKLQKVSEEFNVAVVLSNQVMADPGGGCAFMPSYPKPVGGHILAHFSTTRVMLRKGRGEQRVAKIYDSPCLPESESIFEIYNGGVRSLNECGPLPDDNRAQARRIVLVGYEACLVSYFYKVTTENPYGIGIRDEPDIDGPRTGEDLIRGSVFEVDEIVEVEEDLTYLHLADQRGWVFDNSIFEPESPCVVNLAEIEPGCTLTMWRGEVDELAKTIGLKFRQDSNDGQPFTLTVLEEGEPIQRVPIAPGSNLRKSLLANGFQVYQDLRSVFNCNANQLCGTCVLDVMEGGDNLTVRSVNEAAVMAANPPSFRLCCNIDVYGDVTVRLRPRGVKYGGGTS</sequence>
<gene>
    <name evidence="12" type="ORF">C1SCF055_LOCUS31607</name>
</gene>
<keyword evidence="8" id="KW-0131">Cell cycle</keyword>
<proteinExistence type="inferred from homology"/>
<dbReference type="Pfam" id="PF08423">
    <property type="entry name" value="Rad51"/>
    <property type="match status" value="1"/>
</dbReference>
<feature type="domain" description="RecA family profile 1" evidence="10">
    <location>
        <begin position="110"/>
        <end position="283"/>
    </location>
</feature>
<dbReference type="GO" id="GO:0007131">
    <property type="term" value="P:reciprocal meiotic recombination"/>
    <property type="evidence" value="ECO:0007669"/>
    <property type="project" value="InterPro"/>
</dbReference>
<evidence type="ECO:0000256" key="4">
    <source>
        <dbReference type="ARBA" id="ARBA00022840"/>
    </source>
</evidence>
<dbReference type="SUPFAM" id="SSF54292">
    <property type="entry name" value="2Fe-2S ferredoxin-like"/>
    <property type="match status" value="1"/>
</dbReference>
<dbReference type="EMBL" id="CAMXCT010003724">
    <property type="protein sequence ID" value="CAI4005922.1"/>
    <property type="molecule type" value="Genomic_DNA"/>
</dbReference>
<dbReference type="InterPro" id="IPR011940">
    <property type="entry name" value="Dmc1"/>
</dbReference>
<dbReference type="InterPro" id="IPR027417">
    <property type="entry name" value="P-loop_NTPase"/>
</dbReference>
<dbReference type="FunFam" id="3.40.50.300:FF:002052">
    <property type="entry name" value="DNA repair protein RAD51 homolog"/>
    <property type="match status" value="1"/>
</dbReference>
<dbReference type="Gene3D" id="3.10.20.30">
    <property type="match status" value="1"/>
</dbReference>
<dbReference type="Gene3D" id="1.10.150.20">
    <property type="entry name" value="5' to 3' exonuclease, C-terminal subdomain"/>
    <property type="match status" value="1"/>
</dbReference>
<evidence type="ECO:0000259" key="11">
    <source>
        <dbReference type="PROSITE" id="PS50163"/>
    </source>
</evidence>
<evidence type="ECO:0000256" key="2">
    <source>
        <dbReference type="ARBA" id="ARBA00008897"/>
    </source>
</evidence>
<name>A0A9P1GAP2_9DINO</name>
<dbReference type="Proteomes" id="UP001152797">
    <property type="component" value="Unassembled WGS sequence"/>
</dbReference>
<dbReference type="InterPro" id="IPR013632">
    <property type="entry name" value="Rad51_C"/>
</dbReference>
<accession>A0A9P1GAP2</accession>
<keyword evidence="14" id="KW-1185">Reference proteome</keyword>
<dbReference type="GO" id="GO:0005634">
    <property type="term" value="C:nucleus"/>
    <property type="evidence" value="ECO:0007669"/>
    <property type="project" value="UniProtKB-SubCell"/>
</dbReference>
<keyword evidence="7" id="KW-0469">Meiosis</keyword>
<evidence type="ECO:0000313" key="14">
    <source>
        <dbReference type="Proteomes" id="UP001152797"/>
    </source>
</evidence>
<dbReference type="InterPro" id="IPR010995">
    <property type="entry name" value="DNA_repair_Rad51/TF_NusA_a-hlx"/>
</dbReference>
<dbReference type="GO" id="GO:0006312">
    <property type="term" value="P:mitotic recombination"/>
    <property type="evidence" value="ECO:0007669"/>
    <property type="project" value="TreeGrafter"/>
</dbReference>
<evidence type="ECO:0000259" key="10">
    <source>
        <dbReference type="PROSITE" id="PS50162"/>
    </source>
</evidence>
<dbReference type="SUPFAM" id="SSF52540">
    <property type="entry name" value="P-loop containing nucleoside triphosphate hydrolases"/>
    <property type="match status" value="1"/>
</dbReference>
<dbReference type="GO" id="GO:0051536">
    <property type="term" value="F:iron-sulfur cluster binding"/>
    <property type="evidence" value="ECO:0007669"/>
    <property type="project" value="InterPro"/>
</dbReference>
<dbReference type="GO" id="GO:0003697">
    <property type="term" value="F:single-stranded DNA binding"/>
    <property type="evidence" value="ECO:0007669"/>
    <property type="project" value="TreeGrafter"/>
</dbReference>
<dbReference type="SUPFAM" id="SSF47794">
    <property type="entry name" value="Rad51 N-terminal domain-like"/>
    <property type="match status" value="1"/>
</dbReference>
<dbReference type="InterPro" id="IPR020587">
    <property type="entry name" value="RecA_monomer-monomer_interface"/>
</dbReference>
<dbReference type="PANTHER" id="PTHR22942:SF30">
    <property type="entry name" value="MEIOTIC RECOMBINATION PROTEIN DMC1_LIM15 HOMOLOG"/>
    <property type="match status" value="1"/>
</dbReference>
<evidence type="ECO:0000256" key="6">
    <source>
        <dbReference type="ARBA" id="ARBA00023242"/>
    </source>
</evidence>
<dbReference type="Gene3D" id="3.40.50.300">
    <property type="entry name" value="P-loop containing nucleotide triphosphate hydrolases"/>
    <property type="match status" value="1"/>
</dbReference>
<keyword evidence="4 9" id="KW-0067">ATP-binding</keyword>
<dbReference type="Pfam" id="PF14520">
    <property type="entry name" value="HHH_5"/>
    <property type="match status" value="1"/>
</dbReference>
<dbReference type="PANTHER" id="PTHR22942">
    <property type="entry name" value="RECA/RAD51/RADA DNA STRAND-PAIRING FAMILY MEMBER"/>
    <property type="match status" value="1"/>
</dbReference>
<evidence type="ECO:0000256" key="5">
    <source>
        <dbReference type="ARBA" id="ARBA00023125"/>
    </source>
</evidence>
<dbReference type="EMBL" id="CAMXCT030003724">
    <property type="protein sequence ID" value="CAL4793234.1"/>
    <property type="molecule type" value="Genomic_DNA"/>
</dbReference>
<protein>
    <submittedName>
        <fullName evidence="13">Meiotic recombination protein DMC1 homolog</fullName>
    </submittedName>
</protein>
<dbReference type="PROSITE" id="PS50162">
    <property type="entry name" value="RECA_2"/>
    <property type="match status" value="1"/>
</dbReference>
<keyword evidence="5" id="KW-0238">DNA-binding</keyword>
<evidence type="ECO:0000313" key="12">
    <source>
        <dbReference type="EMBL" id="CAI4005922.1"/>
    </source>
</evidence>
<evidence type="ECO:0000256" key="1">
    <source>
        <dbReference type="ARBA" id="ARBA00004123"/>
    </source>
</evidence>
<dbReference type="AlphaFoldDB" id="A0A9P1GAP2"/>
<keyword evidence="6" id="KW-0539">Nucleus</keyword>
<comment type="caution">
    <text evidence="12">The sequence shown here is derived from an EMBL/GenBank/DDBJ whole genome shotgun (WGS) entry which is preliminary data.</text>
</comment>
<dbReference type="EMBL" id="CAMXCT020003724">
    <property type="protein sequence ID" value="CAL1159297.1"/>
    <property type="molecule type" value="Genomic_DNA"/>
</dbReference>
<evidence type="ECO:0000256" key="7">
    <source>
        <dbReference type="ARBA" id="ARBA00023254"/>
    </source>
</evidence>
<dbReference type="InterPro" id="IPR036010">
    <property type="entry name" value="2Fe-2S_ferredoxin-like_sf"/>
</dbReference>
<dbReference type="OrthoDB" id="10251254at2759"/>
<dbReference type="PROSITE" id="PS50163">
    <property type="entry name" value="RECA_3"/>
    <property type="match status" value="1"/>
</dbReference>
<dbReference type="GO" id="GO:0042148">
    <property type="term" value="P:DNA strand invasion"/>
    <property type="evidence" value="ECO:0007669"/>
    <property type="project" value="TreeGrafter"/>
</dbReference>
<dbReference type="GO" id="GO:0000730">
    <property type="term" value="P:DNA recombinase assembly"/>
    <property type="evidence" value="ECO:0007669"/>
    <property type="project" value="TreeGrafter"/>
</dbReference>
<dbReference type="NCBIfam" id="NF003301">
    <property type="entry name" value="PRK04301.1"/>
    <property type="match status" value="1"/>
</dbReference>
<dbReference type="GO" id="GO:0005524">
    <property type="term" value="F:ATP binding"/>
    <property type="evidence" value="ECO:0007669"/>
    <property type="project" value="UniProtKB-KW"/>
</dbReference>
<dbReference type="GO" id="GO:0003690">
    <property type="term" value="F:double-stranded DNA binding"/>
    <property type="evidence" value="ECO:0007669"/>
    <property type="project" value="TreeGrafter"/>
</dbReference>
<organism evidence="12">
    <name type="scientific">Cladocopium goreaui</name>
    <dbReference type="NCBI Taxonomy" id="2562237"/>
    <lineage>
        <taxon>Eukaryota</taxon>
        <taxon>Sar</taxon>
        <taxon>Alveolata</taxon>
        <taxon>Dinophyceae</taxon>
        <taxon>Suessiales</taxon>
        <taxon>Symbiodiniaceae</taxon>
        <taxon>Cladocopium</taxon>
    </lineage>
</organism>
<dbReference type="GO" id="GO:0140664">
    <property type="term" value="F:ATP-dependent DNA damage sensor activity"/>
    <property type="evidence" value="ECO:0007669"/>
    <property type="project" value="InterPro"/>
</dbReference>
<evidence type="ECO:0000256" key="8">
    <source>
        <dbReference type="ARBA" id="ARBA00023306"/>
    </source>
</evidence>
<reference evidence="13 14" key="2">
    <citation type="submission" date="2024-05" db="EMBL/GenBank/DDBJ databases">
        <authorList>
            <person name="Chen Y."/>
            <person name="Shah S."/>
            <person name="Dougan E. K."/>
            <person name="Thang M."/>
            <person name="Chan C."/>
        </authorList>
    </citation>
    <scope>NUCLEOTIDE SEQUENCE [LARGE SCALE GENOMIC DNA]</scope>
</reference>
<comment type="similarity">
    <text evidence="2">Belongs to the RecA family. DMC1 subfamily.</text>
</comment>
<reference evidence="12" key="1">
    <citation type="submission" date="2022-10" db="EMBL/GenBank/DDBJ databases">
        <authorList>
            <person name="Chen Y."/>
            <person name="Dougan E. K."/>
            <person name="Chan C."/>
            <person name="Rhodes N."/>
            <person name="Thang M."/>
        </authorList>
    </citation>
    <scope>NUCLEOTIDE SEQUENCE</scope>
</reference>
<feature type="domain" description="RecA family profile 2" evidence="11">
    <location>
        <begin position="290"/>
        <end position="353"/>
    </location>
</feature>